<dbReference type="AlphaFoldDB" id="A0A4U8Q3Q6"/>
<evidence type="ECO:0000313" key="1">
    <source>
        <dbReference type="EMBL" id="TLC98592.1"/>
    </source>
</evidence>
<accession>A0A4U8Q3Q6</accession>
<proteinExistence type="predicted"/>
<evidence type="ECO:0000313" key="2">
    <source>
        <dbReference type="Proteomes" id="UP000306509"/>
    </source>
</evidence>
<protein>
    <submittedName>
        <fullName evidence="1">Uncharacterized protein</fullName>
    </submittedName>
</protein>
<reference evidence="1 2" key="1">
    <citation type="journal article" date="2019" name="Anaerobe">
        <title>Detection of Robinsoniella peoriensis in multiple bone samples of a trauma patient.</title>
        <authorList>
            <person name="Schrottner P."/>
            <person name="Hartwich K."/>
            <person name="Bunk B."/>
            <person name="Schober I."/>
            <person name="Helbig S."/>
            <person name="Rudolph W.W."/>
            <person name="Gunzer F."/>
        </authorList>
    </citation>
    <scope>NUCLEOTIDE SEQUENCE [LARGE SCALE GENOMIC DNA]</scope>
    <source>
        <strain evidence="1 2">DSM 106044</strain>
    </source>
</reference>
<keyword evidence="2" id="KW-1185">Reference proteome</keyword>
<name>A0A4U8Q3Q6_9FIRM</name>
<comment type="caution">
    <text evidence="1">The sequence shown here is derived from an EMBL/GenBank/DDBJ whole genome shotgun (WGS) entry which is preliminary data.</text>
</comment>
<sequence>MKEWFGPIEWRTLDERYAYEYQLIRMGILKTPVICLV</sequence>
<dbReference type="Proteomes" id="UP000306509">
    <property type="component" value="Unassembled WGS sequence"/>
</dbReference>
<dbReference type="STRING" id="180332.GCA_000797495_01199"/>
<dbReference type="EMBL" id="QGQD01000090">
    <property type="protein sequence ID" value="TLC98592.1"/>
    <property type="molecule type" value="Genomic_DNA"/>
</dbReference>
<organism evidence="1 2">
    <name type="scientific">Robinsoniella peoriensis</name>
    <dbReference type="NCBI Taxonomy" id="180332"/>
    <lineage>
        <taxon>Bacteria</taxon>
        <taxon>Bacillati</taxon>
        <taxon>Bacillota</taxon>
        <taxon>Clostridia</taxon>
        <taxon>Lachnospirales</taxon>
        <taxon>Lachnospiraceae</taxon>
        <taxon>Robinsoniella</taxon>
    </lineage>
</organism>
<gene>
    <name evidence="1" type="ORF">DSM106044_04595</name>
</gene>